<dbReference type="EMBL" id="FOGQ01000005">
    <property type="protein sequence ID" value="SER95061.1"/>
    <property type="molecule type" value="Genomic_DNA"/>
</dbReference>
<accession>A0A1H9TD17</accession>
<sequence length="225" mass="25251">MRTQNALWSIAEAAIVAVCLAIMHGAIAGTFPGWKLFFVVLVITMVLWVGIKHIYRSVNRPVPWLGFMHPEVTRIDGGVEWVDRAVRPLILRILSTALVLLLCVAFAAGFAGWAHRPGPVIAFFVMAVWMLPRFWGKAPATTHVRVTNKALEVNRWRGKGRRQASSTGPVHYEWVIERPGFALEVVKLRAYGNIATDNTTSDHLDIDLLNFTNANRKDIARELME</sequence>
<dbReference type="Proteomes" id="UP000198929">
    <property type="component" value="Unassembled WGS sequence"/>
</dbReference>
<gene>
    <name evidence="2" type="ORF">SAMN05661109_01421</name>
</gene>
<keyword evidence="1" id="KW-1133">Transmembrane helix</keyword>
<evidence type="ECO:0000256" key="1">
    <source>
        <dbReference type="SAM" id="Phobius"/>
    </source>
</evidence>
<name>A0A1H9TD17_9CORY</name>
<reference evidence="3" key="1">
    <citation type="submission" date="2016-10" db="EMBL/GenBank/DDBJ databases">
        <authorList>
            <person name="Varghese N."/>
            <person name="Submissions S."/>
        </authorList>
    </citation>
    <scope>NUCLEOTIDE SEQUENCE [LARGE SCALE GENOMIC DNA]</scope>
    <source>
        <strain evidence="3">DSM 20524</strain>
    </source>
</reference>
<protein>
    <submittedName>
        <fullName evidence="2">Uncharacterized protein</fullName>
    </submittedName>
</protein>
<keyword evidence="3" id="KW-1185">Reference proteome</keyword>
<dbReference type="STRING" id="1121357.SAMN05661109_01421"/>
<dbReference type="RefSeq" id="WP_092258268.1">
    <property type="nucleotide sequence ID" value="NZ_CP047199.1"/>
</dbReference>
<keyword evidence="1" id="KW-0812">Transmembrane</keyword>
<proteinExistence type="predicted"/>
<evidence type="ECO:0000313" key="2">
    <source>
        <dbReference type="EMBL" id="SER95061.1"/>
    </source>
</evidence>
<keyword evidence="1" id="KW-0472">Membrane</keyword>
<feature type="transmembrane region" description="Helical" evidence="1">
    <location>
        <begin position="89"/>
        <end position="111"/>
    </location>
</feature>
<feature type="transmembrane region" description="Helical" evidence="1">
    <location>
        <begin position="117"/>
        <end position="135"/>
    </location>
</feature>
<feature type="transmembrane region" description="Helical" evidence="1">
    <location>
        <begin position="33"/>
        <end position="51"/>
    </location>
</feature>
<dbReference type="AlphaFoldDB" id="A0A1H9TD17"/>
<feature type="transmembrane region" description="Helical" evidence="1">
    <location>
        <begin position="7"/>
        <end position="27"/>
    </location>
</feature>
<organism evidence="2 3">
    <name type="scientific">Corynebacterium cystitidis DSM 20524</name>
    <dbReference type="NCBI Taxonomy" id="1121357"/>
    <lineage>
        <taxon>Bacteria</taxon>
        <taxon>Bacillati</taxon>
        <taxon>Actinomycetota</taxon>
        <taxon>Actinomycetes</taxon>
        <taxon>Mycobacteriales</taxon>
        <taxon>Corynebacteriaceae</taxon>
        <taxon>Corynebacterium</taxon>
    </lineage>
</organism>
<evidence type="ECO:0000313" key="3">
    <source>
        <dbReference type="Proteomes" id="UP000198929"/>
    </source>
</evidence>